<sequence>MHATLATLPSQGPGSAGPAWRGQASGAATAHQQEIARVTEARDKLATLLAGGEMWALPLFTRLEAELAQLTARENVLARARQIAETAARKAA</sequence>
<reference evidence="2" key="1">
    <citation type="submission" date="2021-03" db="EMBL/GenBank/DDBJ databases">
        <title>Sagittula salina sp. nov. strain M10.9X isolated from the marine waste.</title>
        <authorList>
            <person name="Satari L."/>
            <person name="Molina-Menor E."/>
            <person name="Vidal-Verdu A."/>
            <person name="Pascual J."/>
            <person name="Pereto J."/>
            <person name="Porcar M."/>
        </authorList>
    </citation>
    <scope>NUCLEOTIDE SEQUENCE</scope>
    <source>
        <strain evidence="2">M10.9X</strain>
    </source>
</reference>
<keyword evidence="3" id="KW-1185">Reference proteome</keyword>
<evidence type="ECO:0000313" key="3">
    <source>
        <dbReference type="Proteomes" id="UP000675940"/>
    </source>
</evidence>
<dbReference type="Proteomes" id="UP000675940">
    <property type="component" value="Unassembled WGS sequence"/>
</dbReference>
<dbReference type="AlphaFoldDB" id="A0A940MUP2"/>
<name>A0A940MUP2_9RHOB</name>
<protein>
    <submittedName>
        <fullName evidence="2">Uncharacterized protein</fullName>
    </submittedName>
</protein>
<accession>A0A940MUP2</accession>
<comment type="caution">
    <text evidence="2">The sequence shown here is derived from an EMBL/GenBank/DDBJ whole genome shotgun (WGS) entry which is preliminary data.</text>
</comment>
<evidence type="ECO:0000256" key="1">
    <source>
        <dbReference type="SAM" id="MobiDB-lite"/>
    </source>
</evidence>
<proteinExistence type="predicted"/>
<dbReference type="RefSeq" id="WP_209364210.1">
    <property type="nucleotide sequence ID" value="NZ_JAGISH010000031.1"/>
</dbReference>
<evidence type="ECO:0000313" key="2">
    <source>
        <dbReference type="EMBL" id="MBP0485206.1"/>
    </source>
</evidence>
<feature type="region of interest" description="Disordered" evidence="1">
    <location>
        <begin position="1"/>
        <end position="32"/>
    </location>
</feature>
<gene>
    <name evidence="2" type="ORF">J5474_22385</name>
</gene>
<organism evidence="2 3">
    <name type="scientific">Sagittula salina</name>
    <dbReference type="NCBI Taxonomy" id="2820268"/>
    <lineage>
        <taxon>Bacteria</taxon>
        <taxon>Pseudomonadati</taxon>
        <taxon>Pseudomonadota</taxon>
        <taxon>Alphaproteobacteria</taxon>
        <taxon>Rhodobacterales</taxon>
        <taxon>Roseobacteraceae</taxon>
        <taxon>Sagittula</taxon>
    </lineage>
</organism>
<dbReference type="EMBL" id="JAGISH010000031">
    <property type="protein sequence ID" value="MBP0485206.1"/>
    <property type="molecule type" value="Genomic_DNA"/>
</dbReference>